<gene>
    <name evidence="2" type="ORF">GSTENG00038749001</name>
</gene>
<dbReference type="EMBL" id="CAAE01017893">
    <property type="protein sequence ID" value="CAG13760.1"/>
    <property type="molecule type" value="Genomic_DNA"/>
</dbReference>
<feature type="non-terminal residue" evidence="2">
    <location>
        <position position="1"/>
    </location>
</feature>
<feature type="compositionally biased region" description="Polar residues" evidence="1">
    <location>
        <begin position="74"/>
        <end position="87"/>
    </location>
</feature>
<accession>Q4RCX2</accession>
<evidence type="ECO:0000313" key="2">
    <source>
        <dbReference type="EMBL" id="CAG13760.1"/>
    </source>
</evidence>
<reference evidence="2" key="1">
    <citation type="journal article" date="2004" name="Nature">
        <title>Genome duplication in the teleost fish Tetraodon nigroviridis reveals the early vertebrate proto-karyotype.</title>
        <authorList>
            <person name="Jaillon O."/>
            <person name="Aury J.-M."/>
            <person name="Brunet F."/>
            <person name="Petit J.-L."/>
            <person name="Stange-Thomann N."/>
            <person name="Mauceli E."/>
            <person name="Bouneau L."/>
            <person name="Fischer C."/>
            <person name="Ozouf-Costaz C."/>
            <person name="Bernot A."/>
            <person name="Nicaud S."/>
            <person name="Jaffe D."/>
            <person name="Fisher S."/>
            <person name="Lutfalla G."/>
            <person name="Dossat C."/>
            <person name="Segurens B."/>
            <person name="Dasilva C."/>
            <person name="Salanoubat M."/>
            <person name="Levy M."/>
            <person name="Boudet N."/>
            <person name="Castellano S."/>
            <person name="Anthouard V."/>
            <person name="Jubin C."/>
            <person name="Castelli V."/>
            <person name="Katinka M."/>
            <person name="Vacherie B."/>
            <person name="Biemont C."/>
            <person name="Skalli Z."/>
            <person name="Cattolico L."/>
            <person name="Poulain J."/>
            <person name="De Berardinis V."/>
            <person name="Cruaud C."/>
            <person name="Duprat S."/>
            <person name="Brottier P."/>
            <person name="Coutanceau J.-P."/>
            <person name="Gouzy J."/>
            <person name="Parra G."/>
            <person name="Lardier G."/>
            <person name="Chapple C."/>
            <person name="McKernan K.J."/>
            <person name="McEwan P."/>
            <person name="Bosak S."/>
            <person name="Kellis M."/>
            <person name="Volff J.-N."/>
            <person name="Guigo R."/>
            <person name="Zody M.C."/>
            <person name="Mesirov J."/>
            <person name="Lindblad-Toh K."/>
            <person name="Birren B."/>
            <person name="Nusbaum C."/>
            <person name="Kahn D."/>
            <person name="Robinson-Rechavi M."/>
            <person name="Laudet V."/>
            <person name="Schachter V."/>
            <person name="Quetier F."/>
            <person name="Saurin W."/>
            <person name="Scarpelli C."/>
            <person name="Wincker P."/>
            <person name="Lander E.S."/>
            <person name="Weissenbach J."/>
            <person name="Roest Crollius H."/>
        </authorList>
    </citation>
    <scope>NUCLEOTIDE SEQUENCE [LARGE SCALE GENOMIC DNA]</scope>
</reference>
<dbReference type="AlphaFoldDB" id="Q4RCX2"/>
<evidence type="ECO:0000256" key="1">
    <source>
        <dbReference type="SAM" id="MobiDB-lite"/>
    </source>
</evidence>
<feature type="region of interest" description="Disordered" evidence="1">
    <location>
        <begin position="68"/>
        <end position="87"/>
    </location>
</feature>
<name>Q4RCX2_TETNG</name>
<reference evidence="2" key="2">
    <citation type="submission" date="2004-02" db="EMBL/GenBank/DDBJ databases">
        <authorList>
            <consortium name="Genoscope"/>
            <consortium name="Whitehead Institute Centre for Genome Research"/>
        </authorList>
    </citation>
    <scope>NUCLEOTIDE SEQUENCE</scope>
</reference>
<dbReference type="OrthoDB" id="336088at2759"/>
<dbReference type="KEGG" id="tng:GSTEN00038749G001"/>
<comment type="caution">
    <text evidence="2">The sequence shown here is derived from an EMBL/GenBank/DDBJ whole genome shotgun (WGS) entry which is preliminary data.</text>
</comment>
<sequence>KLVKPCPLGATKALSLIRPPAQSISISVVPTKVPVSMVTAHLNGQKGAGSDPLQRSGRAVGVPFTRLAPELPPSQVSVTPGTPSGLS</sequence>
<proteinExistence type="predicted"/>
<organism evidence="2">
    <name type="scientific">Tetraodon nigroviridis</name>
    <name type="common">Spotted green pufferfish</name>
    <name type="synonym">Chelonodon nigroviridis</name>
    <dbReference type="NCBI Taxonomy" id="99883"/>
    <lineage>
        <taxon>Eukaryota</taxon>
        <taxon>Metazoa</taxon>
        <taxon>Chordata</taxon>
        <taxon>Craniata</taxon>
        <taxon>Vertebrata</taxon>
        <taxon>Euteleostomi</taxon>
        <taxon>Actinopterygii</taxon>
        <taxon>Neopterygii</taxon>
        <taxon>Teleostei</taxon>
        <taxon>Neoteleostei</taxon>
        <taxon>Acanthomorphata</taxon>
        <taxon>Eupercaria</taxon>
        <taxon>Tetraodontiformes</taxon>
        <taxon>Tetradontoidea</taxon>
        <taxon>Tetraodontidae</taxon>
        <taxon>Tetraodon</taxon>
    </lineage>
</organism>
<protein>
    <submittedName>
        <fullName evidence="2">(spotted green pufferfish) hypothetical protein</fullName>
    </submittedName>
</protein>